<dbReference type="Pfam" id="PF08139">
    <property type="entry name" value="LPAM_1"/>
    <property type="match status" value="1"/>
</dbReference>
<dbReference type="AlphaFoldDB" id="A0A060M1H1"/>
<accession>A0A060M1H1</accession>
<dbReference type="RefSeq" id="WP_038484110.1">
    <property type="nucleotide sequence ID" value="NZ_CP003923.1"/>
</dbReference>
<keyword evidence="3" id="KW-1185">Reference proteome</keyword>
<dbReference type="STRING" id="1246626.BleG1_3735"/>
<dbReference type="KEGG" id="ble:BleG1_3735"/>
<keyword evidence="1" id="KW-0732">Signal</keyword>
<dbReference type="PROSITE" id="PS51257">
    <property type="entry name" value="PROKAR_LIPOPROTEIN"/>
    <property type="match status" value="1"/>
</dbReference>
<dbReference type="eggNOG" id="ENOG5030D5V">
    <property type="taxonomic scope" value="Bacteria"/>
</dbReference>
<gene>
    <name evidence="2" type="ORF">BleG1_3735</name>
</gene>
<dbReference type="EMBL" id="CP003923">
    <property type="protein sequence ID" value="AIC96282.1"/>
    <property type="molecule type" value="Genomic_DNA"/>
</dbReference>
<dbReference type="InterPro" id="IPR012640">
    <property type="entry name" value="Membr_lipoprot_lipid_attach_CS"/>
</dbReference>
<protein>
    <recommendedName>
        <fullName evidence="4">Lipoprotein</fullName>
    </recommendedName>
</protein>
<evidence type="ECO:0000313" key="2">
    <source>
        <dbReference type="EMBL" id="AIC96282.1"/>
    </source>
</evidence>
<reference evidence="2 3" key="1">
    <citation type="journal article" date="2014" name="Gene">
        <title>A comparative genomic analysis of the alkalitolerant soil bacterium Bacillus lehensis G1.</title>
        <authorList>
            <person name="Noor Y.M."/>
            <person name="Samsulrizal N.H."/>
            <person name="Jema'on N.A."/>
            <person name="Low K.O."/>
            <person name="Ramli A.N."/>
            <person name="Alias N.I."/>
            <person name="Damis S.I."/>
            <person name="Fuzi S.F."/>
            <person name="Isa M.N."/>
            <person name="Murad A.M."/>
            <person name="Raih M.F."/>
            <person name="Bakar F.D."/>
            <person name="Najimudin N."/>
            <person name="Mahadi N.M."/>
            <person name="Illias R.M."/>
        </authorList>
    </citation>
    <scope>NUCLEOTIDE SEQUENCE [LARGE SCALE GENOMIC DNA]</scope>
    <source>
        <strain evidence="2 3">G1</strain>
    </source>
</reference>
<dbReference type="Proteomes" id="UP000027142">
    <property type="component" value="Chromosome"/>
</dbReference>
<organism evidence="2 3">
    <name type="scientific">Shouchella lehensis G1</name>
    <dbReference type="NCBI Taxonomy" id="1246626"/>
    <lineage>
        <taxon>Bacteria</taxon>
        <taxon>Bacillati</taxon>
        <taxon>Bacillota</taxon>
        <taxon>Bacilli</taxon>
        <taxon>Bacillales</taxon>
        <taxon>Bacillaceae</taxon>
        <taxon>Shouchella</taxon>
    </lineage>
</organism>
<dbReference type="OrthoDB" id="2876738at2"/>
<evidence type="ECO:0000313" key="3">
    <source>
        <dbReference type="Proteomes" id="UP000027142"/>
    </source>
</evidence>
<proteinExistence type="predicted"/>
<dbReference type="HOGENOM" id="CLU_1821534_0_0_9"/>
<evidence type="ECO:0000256" key="1">
    <source>
        <dbReference type="ARBA" id="ARBA00022729"/>
    </source>
</evidence>
<dbReference type="PATRIC" id="fig|1246626.3.peg.3729"/>
<evidence type="ECO:0008006" key="4">
    <source>
        <dbReference type="Google" id="ProtNLM"/>
    </source>
</evidence>
<sequence>MKKITTGFVALVILAGCGSDMGAADVHEKHDHGRGAFGPGPLNFEHMKHEQDSYPQGQTNLGASYVNPSAKHRTLEEDGQLVEEIIEEHGFRSGIAIVNGGHIYAKAHPDNSWDKAEQEQHKRELEKALERGIPRYQVHLR</sequence>
<name>A0A060M1H1_9BACI</name>